<proteinExistence type="predicted"/>
<feature type="compositionally biased region" description="Basic and acidic residues" evidence="2">
    <location>
        <begin position="568"/>
        <end position="618"/>
    </location>
</feature>
<evidence type="ECO:0000313" key="4">
    <source>
        <dbReference type="EMBL" id="KAL3390401.1"/>
    </source>
</evidence>
<feature type="compositionally biased region" description="Basic and acidic residues" evidence="2">
    <location>
        <begin position="425"/>
        <end position="436"/>
    </location>
</feature>
<feature type="region of interest" description="Disordered" evidence="2">
    <location>
        <begin position="1058"/>
        <end position="1098"/>
    </location>
</feature>
<evidence type="ECO:0000256" key="2">
    <source>
        <dbReference type="SAM" id="MobiDB-lite"/>
    </source>
</evidence>
<feature type="region of interest" description="Disordered" evidence="2">
    <location>
        <begin position="1470"/>
        <end position="1495"/>
    </location>
</feature>
<comment type="caution">
    <text evidence="4">The sequence shown here is derived from an EMBL/GenBank/DDBJ whole genome shotgun (WGS) entry which is preliminary data.</text>
</comment>
<feature type="compositionally biased region" description="Low complexity" evidence="2">
    <location>
        <begin position="322"/>
        <end position="347"/>
    </location>
</feature>
<feature type="compositionally biased region" description="Polar residues" evidence="2">
    <location>
        <begin position="438"/>
        <end position="449"/>
    </location>
</feature>
<feature type="domain" description="CID" evidence="3">
    <location>
        <begin position="12"/>
        <end position="140"/>
    </location>
</feature>
<feature type="compositionally biased region" description="Basic and acidic residues" evidence="2">
    <location>
        <begin position="461"/>
        <end position="482"/>
    </location>
</feature>
<evidence type="ECO:0000256" key="1">
    <source>
        <dbReference type="SAM" id="Coils"/>
    </source>
</evidence>
<sequence length="1602" mass="180246">MLSDMNPLSQGKATEIVEEYVSSLQDLKSNSKPYINMLTQLAEDYIEYASAIVAAVEVHLLKVRNEIKLPVLYLIDSIVKNLGGSYLELFSKNIVQTFCKVFEKVDESTRSKMWKLRNTWNDIFPAKQLYDLDVQVNNIDPAWPIVSLAKSLPTSAPKHVIHVNPQFLKQNAPKPVAEVSPSKPTPYSGKTVLDKIVPDKKLPSKQIEIEASLQEQKMRDELLRKHEELKKLELKKQELEQAALQHRQTITKSDKFANCGSSKVPMINKPSTSSNIVDNLDKKSVEKTSTIQSRAKLPTPSLHPTDPRKKTVAALQNGNIEPSLPSSSYSKPKSCSPTPKTHTSPRISSPPPPPITKLRDRSISPIKVEPRNPSPPLSPTKSSSSSSTKRRRSSKSSPHKKSRKRSHSPDEHRSRHHRHHRQHRPKDQSSADEEKSGGSISLSPQSVSPEKSGRSRKRTRESKSPEITCKEESKRKDCCDNKDEDLRVAAIAMKEIKDLDLRVLPPIPSKRQPADKISSQSKKSKSEIFDELFGKEDVDLRLLAPVTKTAQLVTSALPSVPPPPKISNDLKDSDSDSRSKFEHSRNDSNRSSVRDRPSRQKAFNKTEKRGNREYSERNSDRNIEIIMKQAAEQLNQGTITKAQYNKLIQEVLHMSEDQKLKAAQRKEWESKGWERGDKGLRGKDHGMHPRVPGPRWQSPWHQPWTHGPGSFGTPPFRPPDFRPMGPWQSHPRLFGPGPMRPDFHHQFHSGYNPRLGPPPMGPNGPIMLPNPMLGPMGPIATNLMMPVLSKRFSTSPDLNNKNEVDEMSSSSSGSNTPVTNVNNDDLPPADLKMVEEIEKDSMKSINIDNVPREIRYYDNQGVIFMHWNDPRDIGFQNGARKIYIDGKEVAVCSFNDDFREFIYDGITYRIKLGAPTRELFINDKWYQCYFGGASIPVELNGKKVNVKLDGPAPQVKIGQFKRTDLVIGKINLIINARSMVPVFLDAKPQLIEIEGKPIILKFIDSLKVVLLNGKAFPVEFGGLPKPVVIQGKKHFLRFSALPMGFKAGYVKIAGMEGEQPKEMEDRRSPASLPQLENSNNSVPSPIEPDSGSQDGIDQSYIPKSDLRLDVLSSAVPSAMAPSSGLSYQTDLTIENASALSAQLPLNLNELYQKLVETGIVTNLLEPKKPEEEEKKIEETVQVSFDKPESLKLRNPAVIETLYSGIQCGSCPDRFAPEMATHYSHHLDWHFRQNRKEKESSKKAHSRTWYYEFNEWAQFEEIEDLEDRAQSWFEIERQTMENENATTEDVFPDTMQPTVPAGTDDDAFCQVCREAFEQFYHDEKEEWHLRPAISFDNKNFHPICLEDYKKSFEDEHVLSPPLSPAPNDNETNNVDDDPDVGKLDVKLEAEETNKNNCEMQTMSDDISLEKIKCEPAEEFVEPEMEEPEKNNSVVKANLEGSDTEKNCEHEMATLVKEEILTPDQHIDDTNISKSIEDQSSNLTTESSNDCGAADESTIRTSVDSTQVEVKSTIDGNVELESSISAVPATQSKIKINITKPIGTTNESAREKTHAKEEPNAIEEELEVPPKPKSIKPAIRNKELKVLSKPVCKGEELSGLCSVM</sequence>
<dbReference type="InterPro" id="IPR008942">
    <property type="entry name" value="ENTH_VHS"/>
</dbReference>
<dbReference type="Pfam" id="PF04818">
    <property type="entry name" value="CID"/>
    <property type="match status" value="1"/>
</dbReference>
<evidence type="ECO:0000259" key="3">
    <source>
        <dbReference type="PROSITE" id="PS51391"/>
    </source>
</evidence>
<dbReference type="InterPro" id="IPR021605">
    <property type="entry name" value="Pcf11_Clp1-ID"/>
</dbReference>
<dbReference type="InterPro" id="IPR047415">
    <property type="entry name" value="Pcf11_CID"/>
</dbReference>
<feature type="region of interest" description="Disordered" evidence="2">
    <location>
        <begin position="1355"/>
        <end position="1377"/>
    </location>
</feature>
<feature type="compositionally biased region" description="Polar residues" evidence="2">
    <location>
        <begin position="1074"/>
        <end position="1083"/>
    </location>
</feature>
<dbReference type="InterPro" id="IPR045154">
    <property type="entry name" value="PCF11-like"/>
</dbReference>
<dbReference type="PANTHER" id="PTHR15921">
    <property type="entry name" value="PRE-MRNA CLEAVAGE COMPLEX II"/>
    <property type="match status" value="1"/>
</dbReference>
<evidence type="ECO:0000313" key="5">
    <source>
        <dbReference type="Proteomes" id="UP001627154"/>
    </source>
</evidence>
<dbReference type="InterPro" id="IPR057242">
    <property type="entry name" value="PCFS4-like"/>
</dbReference>
<feature type="coiled-coil region" evidence="1">
    <location>
        <begin position="215"/>
        <end position="249"/>
    </location>
</feature>
<dbReference type="InterPro" id="IPR006569">
    <property type="entry name" value="CID_dom"/>
</dbReference>
<dbReference type="Pfam" id="PF23228">
    <property type="entry name" value="zf_PCFS4"/>
    <property type="match status" value="1"/>
</dbReference>
<feature type="region of interest" description="Disordered" evidence="2">
    <location>
        <begin position="503"/>
        <end position="528"/>
    </location>
</feature>
<feature type="compositionally biased region" description="Basic and acidic residues" evidence="2">
    <location>
        <begin position="669"/>
        <end position="687"/>
    </location>
</feature>
<feature type="region of interest" description="Disordered" evidence="2">
    <location>
        <begin position="553"/>
        <end position="618"/>
    </location>
</feature>
<feature type="region of interest" description="Disordered" evidence="2">
    <location>
        <begin position="1540"/>
        <end position="1572"/>
    </location>
</feature>
<feature type="compositionally biased region" description="Basic residues" evidence="2">
    <location>
        <begin position="388"/>
        <end position="406"/>
    </location>
</feature>
<dbReference type="SMART" id="SM00582">
    <property type="entry name" value="RPR"/>
    <property type="match status" value="1"/>
</dbReference>
<dbReference type="PROSITE" id="PS51391">
    <property type="entry name" value="CID"/>
    <property type="match status" value="1"/>
</dbReference>
<accession>A0ABD2WCY2</accession>
<name>A0ABD2WCY2_9HYME</name>
<feature type="compositionally biased region" description="Basic residues" evidence="2">
    <location>
        <begin position="414"/>
        <end position="424"/>
    </location>
</feature>
<feature type="region of interest" description="Disordered" evidence="2">
    <location>
        <begin position="794"/>
        <end position="828"/>
    </location>
</feature>
<feature type="region of interest" description="Disordered" evidence="2">
    <location>
        <begin position="256"/>
        <end position="482"/>
    </location>
</feature>
<keyword evidence="5" id="KW-1185">Reference proteome</keyword>
<feature type="compositionally biased region" description="Basic and acidic residues" evidence="2">
    <location>
        <begin position="1058"/>
        <end position="1068"/>
    </location>
</feature>
<dbReference type="SUPFAM" id="SSF48464">
    <property type="entry name" value="ENTH/VHS domain"/>
    <property type="match status" value="1"/>
</dbReference>
<keyword evidence="1" id="KW-0175">Coiled coil</keyword>
<feature type="compositionally biased region" description="Basic and acidic residues" evidence="2">
    <location>
        <begin position="1546"/>
        <end position="1557"/>
    </location>
</feature>
<organism evidence="4 5">
    <name type="scientific">Trichogramma kaykai</name>
    <dbReference type="NCBI Taxonomy" id="54128"/>
    <lineage>
        <taxon>Eukaryota</taxon>
        <taxon>Metazoa</taxon>
        <taxon>Ecdysozoa</taxon>
        <taxon>Arthropoda</taxon>
        <taxon>Hexapoda</taxon>
        <taxon>Insecta</taxon>
        <taxon>Pterygota</taxon>
        <taxon>Neoptera</taxon>
        <taxon>Endopterygota</taxon>
        <taxon>Hymenoptera</taxon>
        <taxon>Apocrita</taxon>
        <taxon>Proctotrupomorpha</taxon>
        <taxon>Chalcidoidea</taxon>
        <taxon>Trichogrammatidae</taxon>
        <taxon>Trichogramma</taxon>
    </lineage>
</organism>
<dbReference type="Proteomes" id="UP001627154">
    <property type="component" value="Unassembled WGS sequence"/>
</dbReference>
<protein>
    <recommendedName>
        <fullName evidence="3">CID domain-containing protein</fullName>
    </recommendedName>
</protein>
<dbReference type="EMBL" id="JBJJXI010000117">
    <property type="protein sequence ID" value="KAL3390401.1"/>
    <property type="molecule type" value="Genomic_DNA"/>
</dbReference>
<dbReference type="Gene3D" id="1.25.40.90">
    <property type="match status" value="1"/>
</dbReference>
<feature type="region of interest" description="Disordered" evidence="2">
    <location>
        <begin position="669"/>
        <end position="689"/>
    </location>
</feature>
<reference evidence="4 5" key="1">
    <citation type="journal article" date="2024" name="bioRxiv">
        <title>A reference genome for Trichogramma kaykai: A tiny desert-dwelling parasitoid wasp with competing sex-ratio distorters.</title>
        <authorList>
            <person name="Culotta J."/>
            <person name="Lindsey A.R."/>
        </authorList>
    </citation>
    <scope>NUCLEOTIDE SEQUENCE [LARGE SCALE GENOMIC DNA]</scope>
    <source>
        <strain evidence="4 5">KSX58</strain>
    </source>
</reference>
<dbReference type="PANTHER" id="PTHR15921:SF3">
    <property type="entry name" value="PRE-MRNA CLEAVAGE COMPLEX 2 PROTEIN PCF11"/>
    <property type="match status" value="1"/>
</dbReference>
<gene>
    <name evidence="4" type="ORF">TKK_014570</name>
</gene>
<dbReference type="CDD" id="cd16982">
    <property type="entry name" value="CID_Pcf11"/>
    <property type="match status" value="1"/>
</dbReference>
<feature type="compositionally biased region" description="Polar residues" evidence="2">
    <location>
        <begin position="1476"/>
        <end position="1488"/>
    </location>
</feature>
<dbReference type="Pfam" id="PF11526">
    <property type="entry name" value="Pfc11_Clp1_ID"/>
    <property type="match status" value="1"/>
</dbReference>